<dbReference type="InterPro" id="IPR007211">
    <property type="entry name" value="DUF378"/>
</dbReference>
<dbReference type="RefSeq" id="WP_022211096.1">
    <property type="nucleotide sequence ID" value="NZ_JACOOQ010000005.1"/>
</dbReference>
<evidence type="ECO:0000313" key="3">
    <source>
        <dbReference type="Proteomes" id="UP000662088"/>
    </source>
</evidence>
<protein>
    <submittedName>
        <fullName evidence="2">DUF378 domain-containing protein</fullName>
    </submittedName>
</protein>
<accession>A0A8I0A901</accession>
<keyword evidence="3" id="KW-1185">Reference proteome</keyword>
<keyword evidence="1" id="KW-0472">Membrane</keyword>
<organism evidence="2 3">
    <name type="scientific">Clostridium lentum</name>
    <dbReference type="NCBI Taxonomy" id="2763037"/>
    <lineage>
        <taxon>Bacteria</taxon>
        <taxon>Bacillati</taxon>
        <taxon>Bacillota</taxon>
        <taxon>Clostridia</taxon>
        <taxon>Eubacteriales</taxon>
        <taxon>Clostridiaceae</taxon>
        <taxon>Clostridium</taxon>
    </lineage>
</organism>
<proteinExistence type="predicted"/>
<dbReference type="PANTHER" id="PTHR37304:SF1">
    <property type="entry name" value="MEMBRANE PROTEIN"/>
    <property type="match status" value="1"/>
</dbReference>
<evidence type="ECO:0000256" key="1">
    <source>
        <dbReference type="SAM" id="Phobius"/>
    </source>
</evidence>
<feature type="transmembrane region" description="Helical" evidence="1">
    <location>
        <begin position="7"/>
        <end position="27"/>
    </location>
</feature>
<dbReference type="Pfam" id="PF04070">
    <property type="entry name" value="DUF378"/>
    <property type="match status" value="1"/>
</dbReference>
<dbReference type="AlphaFoldDB" id="A0A8I0A901"/>
<dbReference type="Proteomes" id="UP000662088">
    <property type="component" value="Unassembled WGS sequence"/>
</dbReference>
<evidence type="ECO:0000313" key="2">
    <source>
        <dbReference type="EMBL" id="MBC5639666.1"/>
    </source>
</evidence>
<dbReference type="PANTHER" id="PTHR37304">
    <property type="entry name" value="MEMBRANE PROTEIN-RELATED"/>
    <property type="match status" value="1"/>
</dbReference>
<name>A0A8I0A901_9CLOT</name>
<keyword evidence="1" id="KW-0812">Transmembrane</keyword>
<gene>
    <name evidence="2" type="ORF">H8R92_04315</name>
</gene>
<reference evidence="2" key="1">
    <citation type="submission" date="2020-08" db="EMBL/GenBank/DDBJ databases">
        <title>Genome public.</title>
        <authorList>
            <person name="Liu C."/>
            <person name="Sun Q."/>
        </authorList>
    </citation>
    <scope>NUCLEOTIDE SEQUENCE</scope>
    <source>
        <strain evidence="2">NSJ-42</strain>
    </source>
</reference>
<sequence>MKVLDTIALLLVIIGAVNWGLIGFFRFDLVAALFGSMTMFSRIIYALVGISGLYAISFFAKSKVID</sequence>
<feature type="transmembrane region" description="Helical" evidence="1">
    <location>
        <begin position="39"/>
        <end position="60"/>
    </location>
</feature>
<dbReference type="EMBL" id="JACOOQ010000005">
    <property type="protein sequence ID" value="MBC5639666.1"/>
    <property type="molecule type" value="Genomic_DNA"/>
</dbReference>
<comment type="caution">
    <text evidence="2">The sequence shown here is derived from an EMBL/GenBank/DDBJ whole genome shotgun (WGS) entry which is preliminary data.</text>
</comment>
<keyword evidence="1" id="KW-1133">Transmembrane helix</keyword>